<reference evidence="5" key="1">
    <citation type="submission" date="2019-08" db="EMBL/GenBank/DDBJ databases">
        <authorList>
            <person name="Kucharzyk K."/>
            <person name="Murdoch R.W."/>
            <person name="Higgins S."/>
            <person name="Loffler F."/>
        </authorList>
    </citation>
    <scope>NUCLEOTIDE SEQUENCE</scope>
</reference>
<dbReference type="EMBL" id="VSSQ01103902">
    <property type="protein sequence ID" value="MPN44636.1"/>
    <property type="molecule type" value="Genomic_DNA"/>
</dbReference>
<dbReference type="GO" id="GO:0003677">
    <property type="term" value="F:DNA binding"/>
    <property type="evidence" value="ECO:0007669"/>
    <property type="project" value="UniProtKB-KW"/>
</dbReference>
<gene>
    <name evidence="5" type="ORF">SDC9_192201</name>
</gene>
<dbReference type="Pfam" id="PF01047">
    <property type="entry name" value="MarR"/>
    <property type="match status" value="1"/>
</dbReference>
<protein>
    <recommendedName>
        <fullName evidence="4">HTH marR-type domain-containing protein</fullName>
    </recommendedName>
</protein>
<organism evidence="5">
    <name type="scientific">bioreactor metagenome</name>
    <dbReference type="NCBI Taxonomy" id="1076179"/>
    <lineage>
        <taxon>unclassified sequences</taxon>
        <taxon>metagenomes</taxon>
        <taxon>ecological metagenomes</taxon>
    </lineage>
</organism>
<keyword evidence="1" id="KW-0805">Transcription regulation</keyword>
<dbReference type="InterPro" id="IPR036390">
    <property type="entry name" value="WH_DNA-bd_sf"/>
</dbReference>
<dbReference type="PANTHER" id="PTHR42756">
    <property type="entry name" value="TRANSCRIPTIONAL REGULATOR, MARR"/>
    <property type="match status" value="1"/>
</dbReference>
<sequence length="87" mass="9901">MDISSARIAAALNSLEKKGLVTRRIDPEDRRRILVELTELGQEQAHKHTEEILDNIMQMLSVLNEEDAREYVRITSILAKHMTGCGK</sequence>
<comment type="caution">
    <text evidence="5">The sequence shown here is derived from an EMBL/GenBank/DDBJ whole genome shotgun (WGS) entry which is preliminary data.</text>
</comment>
<evidence type="ECO:0000256" key="2">
    <source>
        <dbReference type="ARBA" id="ARBA00023125"/>
    </source>
</evidence>
<proteinExistence type="predicted"/>
<dbReference type="InterPro" id="IPR036388">
    <property type="entry name" value="WH-like_DNA-bd_sf"/>
</dbReference>
<evidence type="ECO:0000256" key="1">
    <source>
        <dbReference type="ARBA" id="ARBA00023015"/>
    </source>
</evidence>
<feature type="domain" description="HTH marR-type" evidence="4">
    <location>
        <begin position="1"/>
        <end position="83"/>
    </location>
</feature>
<dbReference type="GO" id="GO:0003700">
    <property type="term" value="F:DNA-binding transcription factor activity"/>
    <property type="evidence" value="ECO:0007669"/>
    <property type="project" value="InterPro"/>
</dbReference>
<dbReference type="Gene3D" id="1.10.10.10">
    <property type="entry name" value="Winged helix-like DNA-binding domain superfamily/Winged helix DNA-binding domain"/>
    <property type="match status" value="1"/>
</dbReference>
<accession>A0A645I1B0</accession>
<dbReference type="PANTHER" id="PTHR42756:SF1">
    <property type="entry name" value="TRANSCRIPTIONAL REPRESSOR OF EMRAB OPERON"/>
    <property type="match status" value="1"/>
</dbReference>
<dbReference type="AlphaFoldDB" id="A0A645I1B0"/>
<dbReference type="InterPro" id="IPR000835">
    <property type="entry name" value="HTH_MarR-typ"/>
</dbReference>
<keyword evidence="2" id="KW-0238">DNA-binding</keyword>
<dbReference type="PRINTS" id="PR00598">
    <property type="entry name" value="HTHMARR"/>
</dbReference>
<evidence type="ECO:0000259" key="4">
    <source>
        <dbReference type="PROSITE" id="PS50995"/>
    </source>
</evidence>
<keyword evidence="3" id="KW-0804">Transcription</keyword>
<evidence type="ECO:0000256" key="3">
    <source>
        <dbReference type="ARBA" id="ARBA00023163"/>
    </source>
</evidence>
<evidence type="ECO:0000313" key="5">
    <source>
        <dbReference type="EMBL" id="MPN44636.1"/>
    </source>
</evidence>
<dbReference type="PROSITE" id="PS50995">
    <property type="entry name" value="HTH_MARR_2"/>
    <property type="match status" value="1"/>
</dbReference>
<dbReference type="SUPFAM" id="SSF46785">
    <property type="entry name" value="Winged helix' DNA-binding domain"/>
    <property type="match status" value="1"/>
</dbReference>
<name>A0A645I1B0_9ZZZZ</name>